<dbReference type="SUPFAM" id="SSF53850">
    <property type="entry name" value="Periplasmic binding protein-like II"/>
    <property type="match status" value="1"/>
</dbReference>
<dbReference type="InterPro" id="IPR005119">
    <property type="entry name" value="LysR_subst-bd"/>
</dbReference>
<evidence type="ECO:0000256" key="4">
    <source>
        <dbReference type="ARBA" id="ARBA00023163"/>
    </source>
</evidence>
<dbReference type="PROSITE" id="PS50931">
    <property type="entry name" value="HTH_LYSR"/>
    <property type="match status" value="1"/>
</dbReference>
<evidence type="ECO:0000313" key="7">
    <source>
        <dbReference type="Proteomes" id="UP000632377"/>
    </source>
</evidence>
<sequence length="297" mass="33601">MDFKQIEAFITVAKYKSFSKAANTIFLSQPTISAQISALEKELDVQLFDRTSKEVSLTSYGETFLEYALDLINTRNTAVSHLSSFNNSISGRFTLEASSTPCNSIVPLLIDKFSSKYPDVSFNIIEQPSGEIIEDILKFNCEIGIIGSFIKDEKIDCYKLTEDELVLISKPSLNLPDTISINKLLDCKFIFREINSATRKNFEKAILESELDLENLNIYCEVNSLDALLQLVKRGVGVSIVSKKVCEDYILSGSIKFSKIEDISLKRYMYLITSSRRTLTPSAKAFFDLCNDYYKFK</sequence>
<dbReference type="Pfam" id="PF03466">
    <property type="entry name" value="LysR_substrate"/>
    <property type="match status" value="1"/>
</dbReference>
<keyword evidence="4" id="KW-0804">Transcription</keyword>
<gene>
    <name evidence="6" type="ORF">JK636_03035</name>
</gene>
<evidence type="ECO:0000256" key="1">
    <source>
        <dbReference type="ARBA" id="ARBA00009437"/>
    </source>
</evidence>
<dbReference type="InterPro" id="IPR000847">
    <property type="entry name" value="LysR_HTH_N"/>
</dbReference>
<evidence type="ECO:0000256" key="2">
    <source>
        <dbReference type="ARBA" id="ARBA00023015"/>
    </source>
</evidence>
<dbReference type="RefSeq" id="WP_202747351.1">
    <property type="nucleotide sequence ID" value="NZ_JAESWC010000001.1"/>
</dbReference>
<accession>A0ABS1T8N9</accession>
<keyword evidence="3" id="KW-0238">DNA-binding</keyword>
<comment type="similarity">
    <text evidence="1">Belongs to the LysR transcriptional regulatory family.</text>
</comment>
<proteinExistence type="inferred from homology"/>
<dbReference type="Gene3D" id="3.40.190.290">
    <property type="match status" value="1"/>
</dbReference>
<dbReference type="Proteomes" id="UP000632377">
    <property type="component" value="Unassembled WGS sequence"/>
</dbReference>
<dbReference type="PRINTS" id="PR00039">
    <property type="entry name" value="HTHLYSR"/>
</dbReference>
<dbReference type="Gene3D" id="1.10.10.10">
    <property type="entry name" value="Winged helix-like DNA-binding domain superfamily/Winged helix DNA-binding domain"/>
    <property type="match status" value="1"/>
</dbReference>
<reference evidence="6 7" key="1">
    <citation type="submission" date="2021-01" db="EMBL/GenBank/DDBJ databases">
        <title>Genome public.</title>
        <authorList>
            <person name="Liu C."/>
            <person name="Sun Q."/>
        </authorList>
    </citation>
    <scope>NUCLEOTIDE SEQUENCE [LARGE SCALE GENOMIC DNA]</scope>
    <source>
        <strain evidence="6 7">YIM B02515</strain>
    </source>
</reference>
<dbReference type="InterPro" id="IPR047788">
    <property type="entry name" value="LysR-like_Sec_metab"/>
</dbReference>
<evidence type="ECO:0000313" key="6">
    <source>
        <dbReference type="EMBL" id="MBL4934729.1"/>
    </source>
</evidence>
<dbReference type="InterPro" id="IPR036388">
    <property type="entry name" value="WH-like_DNA-bd_sf"/>
</dbReference>
<name>A0ABS1T8N9_9CLOT</name>
<keyword evidence="2" id="KW-0805">Transcription regulation</keyword>
<keyword evidence="7" id="KW-1185">Reference proteome</keyword>
<protein>
    <submittedName>
        <fullName evidence="6">LysR family transcriptional regulator</fullName>
    </submittedName>
</protein>
<comment type="caution">
    <text evidence="6">The sequence shown here is derived from an EMBL/GenBank/DDBJ whole genome shotgun (WGS) entry which is preliminary data.</text>
</comment>
<dbReference type="PANTHER" id="PTHR30126:SF64">
    <property type="entry name" value="HTH-TYPE TRANSCRIPTIONAL REGULATOR CITR"/>
    <property type="match status" value="1"/>
</dbReference>
<dbReference type="NCBIfam" id="NF040786">
    <property type="entry name" value="LysR_Sec_metab"/>
    <property type="match status" value="1"/>
</dbReference>
<feature type="domain" description="HTH lysR-type" evidence="5">
    <location>
        <begin position="1"/>
        <end position="58"/>
    </location>
</feature>
<evidence type="ECO:0000256" key="3">
    <source>
        <dbReference type="ARBA" id="ARBA00023125"/>
    </source>
</evidence>
<dbReference type="EMBL" id="JAESWC010000001">
    <property type="protein sequence ID" value="MBL4934729.1"/>
    <property type="molecule type" value="Genomic_DNA"/>
</dbReference>
<evidence type="ECO:0000259" key="5">
    <source>
        <dbReference type="PROSITE" id="PS50931"/>
    </source>
</evidence>
<dbReference type="Pfam" id="PF00126">
    <property type="entry name" value="HTH_1"/>
    <property type="match status" value="1"/>
</dbReference>
<dbReference type="InterPro" id="IPR036390">
    <property type="entry name" value="WH_DNA-bd_sf"/>
</dbReference>
<dbReference type="SUPFAM" id="SSF46785">
    <property type="entry name" value="Winged helix' DNA-binding domain"/>
    <property type="match status" value="1"/>
</dbReference>
<dbReference type="PANTHER" id="PTHR30126">
    <property type="entry name" value="HTH-TYPE TRANSCRIPTIONAL REGULATOR"/>
    <property type="match status" value="1"/>
</dbReference>
<organism evidence="6 7">
    <name type="scientific">Clostridium rhizosphaerae</name>
    <dbReference type="NCBI Taxonomy" id="2803861"/>
    <lineage>
        <taxon>Bacteria</taxon>
        <taxon>Bacillati</taxon>
        <taxon>Bacillota</taxon>
        <taxon>Clostridia</taxon>
        <taxon>Eubacteriales</taxon>
        <taxon>Clostridiaceae</taxon>
        <taxon>Clostridium</taxon>
    </lineage>
</organism>